<dbReference type="AlphaFoldDB" id="A0A5B2XF01"/>
<dbReference type="InterPro" id="IPR023214">
    <property type="entry name" value="HAD_sf"/>
</dbReference>
<proteinExistence type="inferred from homology"/>
<evidence type="ECO:0000256" key="6">
    <source>
        <dbReference type="ARBA" id="ARBA00022989"/>
    </source>
</evidence>
<dbReference type="GO" id="GO:0005886">
    <property type="term" value="C:plasma membrane"/>
    <property type="evidence" value="ECO:0007669"/>
    <property type="project" value="UniProtKB-SubCell"/>
</dbReference>
<keyword evidence="5" id="KW-1278">Translocase</keyword>
<feature type="transmembrane region" description="Helical" evidence="8">
    <location>
        <begin position="259"/>
        <end position="279"/>
    </location>
</feature>
<comment type="similarity">
    <text evidence="2 8">Belongs to the cation transport ATPase (P-type) (TC 3.A.3) family. Type IB subfamily.</text>
</comment>
<evidence type="ECO:0000256" key="1">
    <source>
        <dbReference type="ARBA" id="ARBA00004651"/>
    </source>
</evidence>
<evidence type="ECO:0000256" key="3">
    <source>
        <dbReference type="ARBA" id="ARBA00022692"/>
    </source>
</evidence>
<dbReference type="InterPro" id="IPR036412">
    <property type="entry name" value="HAD-like_sf"/>
</dbReference>
<comment type="caution">
    <text evidence="11">The sequence shown here is derived from an EMBL/GenBank/DDBJ whole genome shotgun (WGS) entry which is preliminary data.</text>
</comment>
<keyword evidence="12" id="KW-1185">Reference proteome</keyword>
<dbReference type="NCBIfam" id="TIGR01512">
    <property type="entry name" value="ATPase-IB2_Cd"/>
    <property type="match status" value="1"/>
</dbReference>
<keyword evidence="8" id="KW-1003">Cell membrane</keyword>
<dbReference type="Pfam" id="PF00702">
    <property type="entry name" value="Hydrolase"/>
    <property type="match status" value="1"/>
</dbReference>
<keyword evidence="8" id="KW-0067">ATP-binding</keyword>
<dbReference type="SUPFAM" id="SSF81665">
    <property type="entry name" value="Calcium ATPase, transmembrane domain M"/>
    <property type="match status" value="1"/>
</dbReference>
<dbReference type="GO" id="GO:0016887">
    <property type="term" value="F:ATP hydrolysis activity"/>
    <property type="evidence" value="ECO:0007669"/>
    <property type="project" value="InterPro"/>
</dbReference>
<dbReference type="InterPro" id="IPR008250">
    <property type="entry name" value="ATPase_P-typ_transduc_dom_A_sf"/>
</dbReference>
<dbReference type="GO" id="GO:0046872">
    <property type="term" value="F:metal ion binding"/>
    <property type="evidence" value="ECO:0007669"/>
    <property type="project" value="UniProtKB-KW"/>
</dbReference>
<dbReference type="InterPro" id="IPR023298">
    <property type="entry name" value="ATPase_P-typ_TM_dom_sf"/>
</dbReference>
<evidence type="ECO:0000313" key="12">
    <source>
        <dbReference type="Proteomes" id="UP000323454"/>
    </source>
</evidence>
<dbReference type="Proteomes" id="UP000323454">
    <property type="component" value="Unassembled WGS sequence"/>
</dbReference>
<feature type="region of interest" description="Disordered" evidence="9">
    <location>
        <begin position="614"/>
        <end position="633"/>
    </location>
</feature>
<dbReference type="InterPro" id="IPR018303">
    <property type="entry name" value="ATPase_P-typ_P_site"/>
</dbReference>
<dbReference type="PANTHER" id="PTHR48085:SF5">
    <property type="entry name" value="CADMIUM_ZINC-TRANSPORTING ATPASE HMA4-RELATED"/>
    <property type="match status" value="1"/>
</dbReference>
<dbReference type="EC" id="3.6.3.3" evidence="11"/>
<evidence type="ECO:0000256" key="9">
    <source>
        <dbReference type="SAM" id="MobiDB-lite"/>
    </source>
</evidence>
<dbReference type="Gene3D" id="3.40.1110.10">
    <property type="entry name" value="Calcium-transporting ATPase, cytoplasmic domain N"/>
    <property type="match status" value="1"/>
</dbReference>
<keyword evidence="7 8" id="KW-0472">Membrane</keyword>
<dbReference type="SUPFAM" id="SSF56784">
    <property type="entry name" value="HAD-like"/>
    <property type="match status" value="1"/>
</dbReference>
<dbReference type="PROSITE" id="PS00154">
    <property type="entry name" value="ATPASE_E1_E2"/>
    <property type="match status" value="1"/>
</dbReference>
<name>A0A5B2XF01_9PSEU</name>
<dbReference type="GO" id="GO:0019829">
    <property type="term" value="F:ATPase-coupled monoatomic cation transmembrane transporter activity"/>
    <property type="evidence" value="ECO:0007669"/>
    <property type="project" value="InterPro"/>
</dbReference>
<feature type="transmembrane region" description="Helical" evidence="8">
    <location>
        <begin position="234"/>
        <end position="253"/>
    </location>
</feature>
<dbReference type="InterPro" id="IPR023299">
    <property type="entry name" value="ATPase_P-typ_cyto_dom_N"/>
</dbReference>
<reference evidence="11 12" key="1">
    <citation type="submission" date="2019-09" db="EMBL/GenBank/DDBJ databases">
        <title>Goodfellowia gen. nov., a new genus of the Pseudonocardineae related to Actinoalloteichus, containing Goodfellowia coeruleoviolacea gen. nov., comb. nov. gen. nov., comb. nov.</title>
        <authorList>
            <person name="Labeda D."/>
        </authorList>
    </citation>
    <scope>NUCLEOTIDE SEQUENCE [LARGE SCALE GENOMIC DNA]</scope>
    <source>
        <strain evidence="11 12">AN110305</strain>
    </source>
</reference>
<organism evidence="11 12">
    <name type="scientific">Solihabitans fulvus</name>
    <dbReference type="NCBI Taxonomy" id="1892852"/>
    <lineage>
        <taxon>Bacteria</taxon>
        <taxon>Bacillati</taxon>
        <taxon>Actinomycetota</taxon>
        <taxon>Actinomycetes</taxon>
        <taxon>Pseudonocardiales</taxon>
        <taxon>Pseudonocardiaceae</taxon>
        <taxon>Solihabitans</taxon>
    </lineage>
</organism>
<dbReference type="InterPro" id="IPR027256">
    <property type="entry name" value="P-typ_ATPase_IB"/>
</dbReference>
<dbReference type="InterPro" id="IPR051014">
    <property type="entry name" value="Cation_Transport_ATPase_IB"/>
</dbReference>
<dbReference type="OrthoDB" id="7059309at2"/>
<dbReference type="InterPro" id="IPR001757">
    <property type="entry name" value="P_typ_ATPase"/>
</dbReference>
<dbReference type="SFLD" id="SFLDS00003">
    <property type="entry name" value="Haloacid_Dehalogenase"/>
    <property type="match status" value="1"/>
</dbReference>
<feature type="transmembrane region" description="Helical" evidence="8">
    <location>
        <begin position="14"/>
        <end position="33"/>
    </location>
</feature>
<feature type="transmembrane region" description="Helical" evidence="8">
    <location>
        <begin position="70"/>
        <end position="101"/>
    </location>
</feature>
<evidence type="ECO:0000256" key="7">
    <source>
        <dbReference type="ARBA" id="ARBA00023136"/>
    </source>
</evidence>
<gene>
    <name evidence="11" type="primary">cadA</name>
    <name evidence="11" type="ORF">F0L68_15045</name>
</gene>
<dbReference type="SFLD" id="SFLDF00027">
    <property type="entry name" value="p-type_atpase"/>
    <property type="match status" value="1"/>
</dbReference>
<protein>
    <submittedName>
        <fullName evidence="11">Cadmium-translocating P-type ATPase</fullName>
        <ecNumber evidence="11">3.6.3.3</ecNumber>
    </submittedName>
</protein>
<reference evidence="11 12" key="2">
    <citation type="submission" date="2019-09" db="EMBL/GenBank/DDBJ databases">
        <authorList>
            <person name="Jin C."/>
        </authorList>
    </citation>
    <scope>NUCLEOTIDE SEQUENCE [LARGE SCALE GENOMIC DNA]</scope>
    <source>
        <strain evidence="11 12">AN110305</strain>
    </source>
</reference>
<keyword evidence="4 8" id="KW-0479">Metal-binding</keyword>
<keyword evidence="8" id="KW-0547">Nucleotide-binding</keyword>
<sequence length="633" mass="65664">MGHTTDRTPVNGELVMLVLVTQLLVAGGVLWLTGAPFYDLLWGLAAAFALGPTLVWVGKDLRSGRLGADLLAVLALAGTLLVGERLAGAVIAVMVLSGHALDTYARRRARRDLSALLDRAPRHASVWINNRLRRVKVGDIAPTDRLVVAPGEVVPVDGTLLAEGSFDESALTGEPAIVTRAQGEFVRSGVVNAGGAVQLMATATERDSTYAGIVRLASGVAAESAPVLRLADQFAVVFLPVALVVAALAAWLSHDVGRAVAVLVTATPCPLLLAAPVAITSGMSRASRLGVVLRDGLALETLGHATIMLLDKTGTVTTGRPAVSAVLTAPDWAAADVLELAASVEQQSVHVLADAVVRAAHDAGLRPPEPHHVLEQPGFGASGAVRHHQVAVGRLRTPTRDLSDWAVRATRRAEEQGAALIWVEIDDRPVGALLATDELRPDAADTVRRLRAAGLRRLVLLTGDRADTARRVADALGLDEAVADCTPADKVERTRAEQRAGTTVMVGDGVNDAPALAAADVGIALGTRATTAAVQAADGVITDDRIGRLADVMDVARRARRIAVQSAGIGMGLSLVAMLAAALGLLPPVAGAIAQEGIDLAVILNALRALAPAHPHPQPAPQRHATPVQEAAR</sequence>
<dbReference type="GO" id="GO:0005524">
    <property type="term" value="F:ATP binding"/>
    <property type="evidence" value="ECO:0007669"/>
    <property type="project" value="UniProtKB-UniRule"/>
</dbReference>
<keyword evidence="3 8" id="KW-0812">Transmembrane</keyword>
<dbReference type="Pfam" id="PF00122">
    <property type="entry name" value="E1-E2_ATPase"/>
    <property type="match status" value="1"/>
</dbReference>
<dbReference type="InterPro" id="IPR044492">
    <property type="entry name" value="P_typ_ATPase_HD_dom"/>
</dbReference>
<evidence type="ECO:0000259" key="10">
    <source>
        <dbReference type="Pfam" id="PF00122"/>
    </source>
</evidence>
<dbReference type="PRINTS" id="PR00119">
    <property type="entry name" value="CATATPASE"/>
</dbReference>
<evidence type="ECO:0000256" key="4">
    <source>
        <dbReference type="ARBA" id="ARBA00022723"/>
    </source>
</evidence>
<dbReference type="EMBL" id="VUOB01000024">
    <property type="protein sequence ID" value="KAA2261836.1"/>
    <property type="molecule type" value="Genomic_DNA"/>
</dbReference>
<dbReference type="InterPro" id="IPR059000">
    <property type="entry name" value="ATPase_P-type_domA"/>
</dbReference>
<evidence type="ECO:0000256" key="2">
    <source>
        <dbReference type="ARBA" id="ARBA00006024"/>
    </source>
</evidence>
<dbReference type="PANTHER" id="PTHR48085">
    <property type="entry name" value="CADMIUM/ZINC-TRANSPORTING ATPASE HMA2-RELATED"/>
    <property type="match status" value="1"/>
</dbReference>
<keyword evidence="11" id="KW-0378">Hydrolase</keyword>
<dbReference type="GO" id="GO:0015086">
    <property type="term" value="F:cadmium ion transmembrane transporter activity"/>
    <property type="evidence" value="ECO:0007669"/>
    <property type="project" value="TreeGrafter"/>
</dbReference>
<dbReference type="NCBIfam" id="TIGR01525">
    <property type="entry name" value="ATPase-IB_hvy"/>
    <property type="match status" value="1"/>
</dbReference>
<dbReference type="SUPFAM" id="SSF81653">
    <property type="entry name" value="Calcium ATPase, transduction domain A"/>
    <property type="match status" value="1"/>
</dbReference>
<dbReference type="NCBIfam" id="TIGR01494">
    <property type="entry name" value="ATPase_P-type"/>
    <property type="match status" value="2"/>
</dbReference>
<keyword evidence="6 8" id="KW-1133">Transmembrane helix</keyword>
<evidence type="ECO:0000256" key="5">
    <source>
        <dbReference type="ARBA" id="ARBA00022967"/>
    </source>
</evidence>
<feature type="domain" description="P-type ATPase A" evidence="10">
    <location>
        <begin position="120"/>
        <end position="217"/>
    </location>
</feature>
<dbReference type="Gene3D" id="2.70.150.10">
    <property type="entry name" value="Calcium-transporting ATPase, cytoplasmic transduction domain A"/>
    <property type="match status" value="1"/>
</dbReference>
<dbReference type="Gene3D" id="3.40.50.1000">
    <property type="entry name" value="HAD superfamily/HAD-like"/>
    <property type="match status" value="1"/>
</dbReference>
<comment type="subcellular location">
    <subcellularLocation>
        <location evidence="1">Cell membrane</location>
        <topology evidence="1">Multi-pass membrane protein</topology>
    </subcellularLocation>
</comment>
<dbReference type="RefSeq" id="WP_149850190.1">
    <property type="nucleotide sequence ID" value="NZ_VUOB01000024.1"/>
</dbReference>
<evidence type="ECO:0000256" key="8">
    <source>
        <dbReference type="RuleBase" id="RU362081"/>
    </source>
</evidence>
<dbReference type="SFLD" id="SFLDG00002">
    <property type="entry name" value="C1.7:_P-type_atpase_like"/>
    <property type="match status" value="1"/>
</dbReference>
<feature type="transmembrane region" description="Helical" evidence="8">
    <location>
        <begin position="40"/>
        <end position="58"/>
    </location>
</feature>
<evidence type="ECO:0000313" key="11">
    <source>
        <dbReference type="EMBL" id="KAA2261836.1"/>
    </source>
</evidence>
<accession>A0A5B2XF01</accession>